<feature type="domain" description="4Fe-4S ferredoxin-type" evidence="5">
    <location>
        <begin position="183"/>
        <end position="213"/>
    </location>
</feature>
<evidence type="ECO:0000256" key="2">
    <source>
        <dbReference type="ARBA" id="ARBA00022723"/>
    </source>
</evidence>
<evidence type="ECO:0000256" key="1">
    <source>
        <dbReference type="ARBA" id="ARBA00022485"/>
    </source>
</evidence>
<accession>A0ABX8K3D4</accession>
<dbReference type="SUPFAM" id="SSF54862">
    <property type="entry name" value="4Fe-4S ferredoxins"/>
    <property type="match status" value="1"/>
</dbReference>
<dbReference type="PANTHER" id="PTHR24960:SF79">
    <property type="entry name" value="PHOTOSYSTEM I IRON-SULFUR CENTER"/>
    <property type="match status" value="1"/>
</dbReference>
<feature type="domain" description="4Fe-4S ferredoxin-type" evidence="5">
    <location>
        <begin position="45"/>
        <end position="74"/>
    </location>
</feature>
<dbReference type="InterPro" id="IPR017900">
    <property type="entry name" value="4Fe4S_Fe_S_CS"/>
</dbReference>
<dbReference type="Gene3D" id="3.30.70.20">
    <property type="match status" value="2"/>
</dbReference>
<keyword evidence="2" id="KW-0479">Metal-binding</keyword>
<dbReference type="RefSeq" id="WP_207293704.1">
    <property type="nucleotide sequence ID" value="NZ_CP071383.1"/>
</dbReference>
<dbReference type="InterPro" id="IPR017896">
    <property type="entry name" value="4Fe4S_Fe-S-bd"/>
</dbReference>
<reference evidence="6 7" key="1">
    <citation type="submission" date="2021-06" db="EMBL/GenBank/DDBJ databases">
        <title>Leclercia pneumoniae sp. nov.</title>
        <authorList>
            <person name="Hoenemann M."/>
            <person name="Viehweger A."/>
            <person name="Dietze N."/>
        </authorList>
    </citation>
    <scope>NUCLEOTIDE SEQUENCE [LARGE SCALE GENOMIC DNA]</scope>
    <source>
        <strain evidence="7">49125</strain>
    </source>
</reference>
<proteinExistence type="predicted"/>
<dbReference type="PROSITE" id="PS51379">
    <property type="entry name" value="4FE4S_FER_2"/>
    <property type="match status" value="3"/>
</dbReference>
<evidence type="ECO:0000256" key="3">
    <source>
        <dbReference type="ARBA" id="ARBA00023004"/>
    </source>
</evidence>
<dbReference type="PANTHER" id="PTHR24960">
    <property type="entry name" value="PHOTOSYSTEM I IRON-SULFUR CENTER-RELATED"/>
    <property type="match status" value="1"/>
</dbReference>
<evidence type="ECO:0000259" key="5">
    <source>
        <dbReference type="PROSITE" id="PS51379"/>
    </source>
</evidence>
<dbReference type="EMBL" id="CP076838">
    <property type="protein sequence ID" value="QWW81604.1"/>
    <property type="molecule type" value="Genomic_DNA"/>
</dbReference>
<dbReference type="Pfam" id="PF12838">
    <property type="entry name" value="Fer4_7"/>
    <property type="match status" value="2"/>
</dbReference>
<gene>
    <name evidence="6" type="ORF">KQ929_10580</name>
</gene>
<evidence type="ECO:0000313" key="7">
    <source>
        <dbReference type="Proteomes" id="UP000683497"/>
    </source>
</evidence>
<dbReference type="PROSITE" id="PS00198">
    <property type="entry name" value="4FE4S_FER_1"/>
    <property type="match status" value="1"/>
</dbReference>
<organism evidence="6 7">
    <name type="scientific">Leclercia pneumoniae</name>
    <dbReference type="NCBI Taxonomy" id="2815358"/>
    <lineage>
        <taxon>Bacteria</taxon>
        <taxon>Pseudomonadati</taxon>
        <taxon>Pseudomonadota</taxon>
        <taxon>Gammaproteobacteria</taxon>
        <taxon>Enterobacterales</taxon>
        <taxon>Enterobacteriaceae</taxon>
        <taxon>Leclercia</taxon>
    </lineage>
</organism>
<evidence type="ECO:0000313" key="6">
    <source>
        <dbReference type="EMBL" id="QWW81604.1"/>
    </source>
</evidence>
<keyword evidence="4" id="KW-0411">Iron-sulfur</keyword>
<protein>
    <submittedName>
        <fullName evidence="6">4Fe-4S binding protein</fullName>
    </submittedName>
</protein>
<keyword evidence="3" id="KW-0408">Iron</keyword>
<evidence type="ECO:0000256" key="4">
    <source>
        <dbReference type="ARBA" id="ARBA00023014"/>
    </source>
</evidence>
<dbReference type="Proteomes" id="UP000683497">
    <property type="component" value="Chromosome"/>
</dbReference>
<keyword evidence="7" id="KW-1185">Reference proteome</keyword>
<dbReference type="PROSITE" id="PS51257">
    <property type="entry name" value="PROKAR_LIPOPROTEIN"/>
    <property type="match status" value="1"/>
</dbReference>
<feature type="domain" description="4Fe-4S ferredoxin-type" evidence="5">
    <location>
        <begin position="214"/>
        <end position="243"/>
    </location>
</feature>
<sequence>MRPFSIKPSPPPGVGASCLRKTFSRHRCQACADACPVAAINIGSDGPHLDADACLRCGNCLFVCPTDALTHLQPLRRNLRNNRLVGPFSTTITPEELLLWHRQYAIGGVELDYAAHPAWLRAVAALNVILRELNEAEWQIFPPQPRPVDGFRRHWLRVPDDAHQTASVTADQPTRLQAYHPFTPYELDFSLSRCVACGACARACAEKALRFTQTALDWDSSVCTGCHACTAVCFTGAITLRREIAAAHAQRFPLMQKVCSVCRHPFSTFSPQAERCHICQQHRHAMREA</sequence>
<dbReference type="InterPro" id="IPR050157">
    <property type="entry name" value="PSI_iron-sulfur_center"/>
</dbReference>
<name>A0ABX8K3D4_9ENTR</name>
<keyword evidence="1" id="KW-0004">4Fe-4S</keyword>